<gene>
    <name evidence="2" type="ORF">SAMN05421684_0197</name>
</gene>
<feature type="transmembrane region" description="Helical" evidence="1">
    <location>
        <begin position="94"/>
        <end position="116"/>
    </location>
</feature>
<name>A0A1H3KKD8_9ACTN</name>
<dbReference type="AlphaFoldDB" id="A0A1H3KKD8"/>
<proteinExistence type="predicted"/>
<evidence type="ECO:0000313" key="2">
    <source>
        <dbReference type="EMBL" id="SDY52637.1"/>
    </source>
</evidence>
<keyword evidence="1" id="KW-0812">Transmembrane</keyword>
<reference evidence="3" key="1">
    <citation type="submission" date="2016-10" db="EMBL/GenBank/DDBJ databases">
        <authorList>
            <person name="Varghese N."/>
            <person name="Submissions S."/>
        </authorList>
    </citation>
    <scope>NUCLEOTIDE SEQUENCE [LARGE SCALE GENOMIC DNA]</scope>
    <source>
        <strain evidence="3">DSM 44718</strain>
    </source>
</reference>
<evidence type="ECO:0000313" key="3">
    <source>
        <dbReference type="Proteomes" id="UP000199632"/>
    </source>
</evidence>
<keyword evidence="3" id="KW-1185">Reference proteome</keyword>
<feature type="transmembrane region" description="Helical" evidence="1">
    <location>
        <begin position="128"/>
        <end position="149"/>
    </location>
</feature>
<evidence type="ECO:0000256" key="1">
    <source>
        <dbReference type="SAM" id="Phobius"/>
    </source>
</evidence>
<keyword evidence="1" id="KW-1133">Transmembrane helix</keyword>
<feature type="transmembrane region" description="Helical" evidence="1">
    <location>
        <begin position="169"/>
        <end position="188"/>
    </location>
</feature>
<feature type="transmembrane region" description="Helical" evidence="1">
    <location>
        <begin position="44"/>
        <end position="66"/>
    </location>
</feature>
<dbReference type="EMBL" id="FNQB01000001">
    <property type="protein sequence ID" value="SDY52637.1"/>
    <property type="molecule type" value="Genomic_DNA"/>
</dbReference>
<dbReference type="STRING" id="137265.SAMN05421684_0197"/>
<organism evidence="2 3">
    <name type="scientific">Asanoa ishikariensis</name>
    <dbReference type="NCBI Taxonomy" id="137265"/>
    <lineage>
        <taxon>Bacteria</taxon>
        <taxon>Bacillati</taxon>
        <taxon>Actinomycetota</taxon>
        <taxon>Actinomycetes</taxon>
        <taxon>Micromonosporales</taxon>
        <taxon>Micromonosporaceae</taxon>
        <taxon>Asanoa</taxon>
    </lineage>
</organism>
<accession>A0A1H3KKD8</accession>
<keyword evidence="1" id="KW-0472">Membrane</keyword>
<dbReference type="Proteomes" id="UP000199632">
    <property type="component" value="Unassembled WGS sequence"/>
</dbReference>
<sequence length="246" mass="25662">MLMCMSAEPSGPAVVAFGAGEAVPDRSWPFVDRLRRGIVDPRRLILAGTMLAAAVAGFVALIAPWFSAMLALGEPDPNTGVQSDRPTEFHLDDLGTLATVYLVCLLVVAVACVLALAGPPAARSVARLTGLTLAGASLAVLVSLMANIQNSIMRSFFFLFQEDIEIERRGGLTAAFVAVLLAAVALFLSGRGSAAQATGGPALGWQPPRPVRDETATALAAAAPLDLTVQPARPFALPDSDDDRDR</sequence>
<protein>
    <submittedName>
        <fullName evidence="2">Uncharacterized protein</fullName>
    </submittedName>
</protein>